<comment type="function">
    <text evidence="4 6">Essential cell division protein that forms a contractile ring structure (Z ring) at the future cell division site. The regulation of the ring assembly controls the timing and the location of cell division. One of the functions of the FtsZ ring is to recruit other cell division proteins to the septum to produce a new cell wall between the dividing cells. Binds GTP and shows GTPase activity.</text>
</comment>
<comment type="similarity">
    <text evidence="1 4 6">Belongs to the FtsZ family.</text>
</comment>
<dbReference type="InterPro" id="IPR000158">
    <property type="entry name" value="Cell_div_FtsZ"/>
</dbReference>
<gene>
    <name evidence="4" type="primary">ftsZ</name>
    <name evidence="9" type="ORF">BIP78_1555</name>
</gene>
<evidence type="ECO:0000259" key="8">
    <source>
        <dbReference type="SMART" id="SM00865"/>
    </source>
</evidence>
<evidence type="ECO:0000259" key="7">
    <source>
        <dbReference type="SMART" id="SM00864"/>
    </source>
</evidence>
<dbReference type="InterPro" id="IPR008280">
    <property type="entry name" value="Tub_FtsZ_C"/>
</dbReference>
<dbReference type="FunFam" id="3.40.50.1440:FF:000001">
    <property type="entry name" value="Cell division protein FtsZ"/>
    <property type="match status" value="1"/>
</dbReference>
<dbReference type="SUPFAM" id="SSF55307">
    <property type="entry name" value="Tubulin C-terminal domain-like"/>
    <property type="match status" value="1"/>
</dbReference>
<dbReference type="EMBL" id="CP034928">
    <property type="protein sequence ID" value="QAA77321.1"/>
    <property type="molecule type" value="Genomic_DNA"/>
</dbReference>
<dbReference type="GO" id="GO:0051258">
    <property type="term" value="P:protein polymerization"/>
    <property type="evidence" value="ECO:0007669"/>
    <property type="project" value="UniProtKB-UniRule"/>
</dbReference>
<feature type="binding site" evidence="4">
    <location>
        <begin position="103"/>
        <end position="105"/>
    </location>
    <ligand>
        <name>GTP</name>
        <dbReference type="ChEBI" id="CHEBI:37565"/>
    </ligand>
</feature>
<dbReference type="InterPro" id="IPR024757">
    <property type="entry name" value="FtsZ_C"/>
</dbReference>
<dbReference type="SUPFAM" id="SSF52490">
    <property type="entry name" value="Tubulin nucleotide-binding domain-like"/>
    <property type="match status" value="1"/>
</dbReference>
<keyword evidence="4" id="KW-0963">Cytoplasm</keyword>
<evidence type="ECO:0000256" key="4">
    <source>
        <dbReference type="HAMAP-Rule" id="MF_00909"/>
    </source>
</evidence>
<organism evidence="9 10">
    <name type="scientific">Bipolaricaulis sibiricus</name>
    <dbReference type="NCBI Taxonomy" id="2501609"/>
    <lineage>
        <taxon>Bacteria</taxon>
        <taxon>Candidatus Bipolaricaulota</taxon>
        <taxon>Candidatus Bipolaricaulia</taxon>
        <taxon>Candidatus Bipolaricaulales</taxon>
        <taxon>Candidatus Bipolaricaulaceae</taxon>
        <taxon>Candidatus Bipolaricaulis</taxon>
    </lineage>
</organism>
<dbReference type="Gene3D" id="3.40.50.1440">
    <property type="entry name" value="Tubulin/FtsZ, GTPase domain"/>
    <property type="match status" value="1"/>
</dbReference>
<feature type="domain" description="Tubulin/FtsZ GTPase" evidence="7">
    <location>
        <begin position="8"/>
        <end position="200"/>
    </location>
</feature>
<dbReference type="GO" id="GO:0043093">
    <property type="term" value="P:FtsZ-dependent cytokinesis"/>
    <property type="evidence" value="ECO:0007669"/>
    <property type="project" value="UniProtKB-UniRule"/>
</dbReference>
<dbReference type="HAMAP" id="MF_00909">
    <property type="entry name" value="FtsZ"/>
    <property type="match status" value="1"/>
</dbReference>
<dbReference type="SMART" id="SM00865">
    <property type="entry name" value="Tubulin_C"/>
    <property type="match status" value="1"/>
</dbReference>
<feature type="binding site" evidence="4">
    <location>
        <position position="134"/>
    </location>
    <ligand>
        <name>GTP</name>
        <dbReference type="ChEBI" id="CHEBI:37565"/>
    </ligand>
</feature>
<comment type="subunit">
    <text evidence="4">Homodimer. Polymerizes to form a dynamic ring structure in a strictly GTP-dependent manner. Interacts directly with several other division proteins.</text>
</comment>
<evidence type="ECO:0000256" key="1">
    <source>
        <dbReference type="ARBA" id="ARBA00009690"/>
    </source>
</evidence>
<dbReference type="AlphaFoldDB" id="A0A410FWI2"/>
<dbReference type="Pfam" id="PF00091">
    <property type="entry name" value="Tubulin"/>
    <property type="match status" value="1"/>
</dbReference>
<dbReference type="GO" id="GO:0005737">
    <property type="term" value="C:cytoplasm"/>
    <property type="evidence" value="ECO:0007669"/>
    <property type="project" value="UniProtKB-SubCell"/>
</dbReference>
<keyword evidence="4 6" id="KW-0132">Cell division</keyword>
<dbReference type="Pfam" id="PF12327">
    <property type="entry name" value="FtsZ_C"/>
    <property type="match status" value="1"/>
</dbReference>
<dbReference type="KEGG" id="bih:BIP78_1555"/>
<dbReference type="InterPro" id="IPR018316">
    <property type="entry name" value="Tubulin/FtsZ_2-layer-sand-dom"/>
</dbReference>
<name>A0A410FWI2_BIPS1</name>
<dbReference type="InterPro" id="IPR045061">
    <property type="entry name" value="FtsZ/CetZ"/>
</dbReference>
<dbReference type="CDD" id="cd02201">
    <property type="entry name" value="FtsZ_type1"/>
    <property type="match status" value="1"/>
</dbReference>
<keyword evidence="4 6" id="KW-0131">Cell cycle</keyword>
<feature type="binding site" evidence="4">
    <location>
        <position position="138"/>
    </location>
    <ligand>
        <name>GTP</name>
        <dbReference type="ChEBI" id="CHEBI:37565"/>
    </ligand>
</feature>
<evidence type="ECO:0000256" key="5">
    <source>
        <dbReference type="NCBIfam" id="TIGR00065"/>
    </source>
</evidence>
<dbReference type="InterPro" id="IPR037103">
    <property type="entry name" value="Tubulin/FtsZ-like_C"/>
</dbReference>
<dbReference type="SMART" id="SM00864">
    <property type="entry name" value="Tubulin"/>
    <property type="match status" value="1"/>
</dbReference>
<dbReference type="NCBIfam" id="TIGR00065">
    <property type="entry name" value="ftsZ"/>
    <property type="match status" value="1"/>
</dbReference>
<sequence length="353" mass="37119">MMGQSPAKIMVVGVGGGGGNAVNRMVQAGLVGVELVVMNTDAQVLEMTNAHRHLQLGAKRTGGLGAGGDPEVGREAAEESRDEIADLLQGLDMVFITAGMGGGTGTGGAPVVAEISKELGILTVGIVTRPFPFEGLARIQKAERGVQQLAKNVDAIITISNERLLKVASHEVPLTKAFEMVDEVLRQGVQAVTELITVPGLINLDFADVEAVLRGAGTALMGIGEAEGENKTREAARRSISSPLLDFSPKGAKKAILNITGGEDLTLEEVTAAAGAIQDALSDKADLIFGATIREGMQKAKVTVIATGFSPVQSGEIMDTEEEVVLERLEREGIRDDYDIPTFLRRSRRPEGS</sequence>
<evidence type="ECO:0000256" key="2">
    <source>
        <dbReference type="ARBA" id="ARBA00022741"/>
    </source>
</evidence>
<dbReference type="PRINTS" id="PR00423">
    <property type="entry name" value="CELLDVISFTSZ"/>
</dbReference>
<feature type="binding site" evidence="4">
    <location>
        <position position="182"/>
    </location>
    <ligand>
        <name>GTP</name>
        <dbReference type="ChEBI" id="CHEBI:37565"/>
    </ligand>
</feature>
<dbReference type="PROSITE" id="PS01135">
    <property type="entry name" value="FTSZ_2"/>
    <property type="match status" value="1"/>
</dbReference>
<dbReference type="Proteomes" id="UP000287233">
    <property type="component" value="Chromosome"/>
</dbReference>
<dbReference type="GO" id="GO:0005525">
    <property type="term" value="F:GTP binding"/>
    <property type="evidence" value="ECO:0007669"/>
    <property type="project" value="UniProtKB-UniRule"/>
</dbReference>
<dbReference type="PANTHER" id="PTHR30314">
    <property type="entry name" value="CELL DIVISION PROTEIN FTSZ-RELATED"/>
    <property type="match status" value="1"/>
</dbReference>
<accession>A0A410FWI2</accession>
<comment type="subcellular location">
    <subcellularLocation>
        <location evidence="4">Cytoplasm</location>
    </subcellularLocation>
    <text evidence="4">Assembles at midcell at the inner surface of the cytoplasmic membrane.</text>
</comment>
<dbReference type="InterPro" id="IPR003008">
    <property type="entry name" value="Tubulin_FtsZ_GTPase"/>
</dbReference>
<dbReference type="PROSITE" id="PS01134">
    <property type="entry name" value="FTSZ_1"/>
    <property type="match status" value="1"/>
</dbReference>
<feature type="domain" description="Tubulin/FtsZ 2-layer sandwich" evidence="8">
    <location>
        <begin position="202"/>
        <end position="318"/>
    </location>
</feature>
<reference evidence="10" key="1">
    <citation type="submission" date="2018-12" db="EMBL/GenBank/DDBJ databases">
        <title>Complete genome sequence of an uncultured bacterium of the candidate phylum Bipolaricaulota.</title>
        <authorList>
            <person name="Kadnikov V.V."/>
            <person name="Mardanov A.V."/>
            <person name="Beletsky A.V."/>
            <person name="Frank Y.A."/>
            <person name="Karnachuk O.V."/>
            <person name="Ravin N.V."/>
        </authorList>
    </citation>
    <scope>NUCLEOTIDE SEQUENCE [LARGE SCALE GENOMIC DNA]</scope>
</reference>
<dbReference type="InterPro" id="IPR020805">
    <property type="entry name" value="Cell_div_FtsZ_CS"/>
</dbReference>
<evidence type="ECO:0000313" key="10">
    <source>
        <dbReference type="Proteomes" id="UP000287233"/>
    </source>
</evidence>
<dbReference type="GO" id="GO:0003924">
    <property type="term" value="F:GTPase activity"/>
    <property type="evidence" value="ECO:0007669"/>
    <property type="project" value="UniProtKB-UniRule"/>
</dbReference>
<dbReference type="PANTHER" id="PTHR30314:SF3">
    <property type="entry name" value="MITOCHONDRIAL DIVISION PROTEIN FSZA"/>
    <property type="match status" value="1"/>
</dbReference>
<proteinExistence type="inferred from homology"/>
<dbReference type="InterPro" id="IPR036525">
    <property type="entry name" value="Tubulin/FtsZ_GTPase_sf"/>
</dbReference>
<protein>
    <recommendedName>
        <fullName evidence="4 5">Cell division protein FtsZ</fullName>
    </recommendedName>
</protein>
<keyword evidence="2 4" id="KW-0547">Nucleotide-binding</keyword>
<evidence type="ECO:0000256" key="6">
    <source>
        <dbReference type="RuleBase" id="RU000631"/>
    </source>
</evidence>
<dbReference type="GO" id="GO:0000917">
    <property type="term" value="P:division septum assembly"/>
    <property type="evidence" value="ECO:0007669"/>
    <property type="project" value="UniProtKB-KW"/>
</dbReference>
<keyword evidence="3 4" id="KW-0342">GTP-binding</keyword>
<feature type="binding site" evidence="4">
    <location>
        <begin position="16"/>
        <end position="20"/>
    </location>
    <ligand>
        <name>GTP</name>
        <dbReference type="ChEBI" id="CHEBI:37565"/>
    </ligand>
</feature>
<keyword evidence="4 6" id="KW-0717">Septation</keyword>
<evidence type="ECO:0000256" key="3">
    <source>
        <dbReference type="ARBA" id="ARBA00023134"/>
    </source>
</evidence>
<dbReference type="Gene3D" id="3.30.1330.20">
    <property type="entry name" value="Tubulin/FtsZ, C-terminal domain"/>
    <property type="match status" value="1"/>
</dbReference>
<dbReference type="GO" id="GO:0032153">
    <property type="term" value="C:cell division site"/>
    <property type="evidence" value="ECO:0007669"/>
    <property type="project" value="UniProtKB-UniRule"/>
</dbReference>
<evidence type="ECO:0000313" key="9">
    <source>
        <dbReference type="EMBL" id="QAA77321.1"/>
    </source>
</evidence>